<dbReference type="PANTHER" id="PTHR43157:SF31">
    <property type="entry name" value="PHOSPHATIDYLINOSITOL-GLYCAN BIOSYNTHESIS CLASS F PROTEIN"/>
    <property type="match status" value="1"/>
</dbReference>
<accession>A0A9P7ZYR1</accession>
<name>A0A9P7ZYR1_MORAP</name>
<evidence type="ECO:0000256" key="1">
    <source>
        <dbReference type="ARBA" id="ARBA00023002"/>
    </source>
</evidence>
<dbReference type="Gene3D" id="3.40.50.720">
    <property type="entry name" value="NAD(P)-binding Rossmann-like Domain"/>
    <property type="match status" value="1"/>
</dbReference>
<dbReference type="EMBL" id="JAIFTL010000225">
    <property type="protein sequence ID" value="KAG9321153.1"/>
    <property type="molecule type" value="Genomic_DNA"/>
</dbReference>
<dbReference type="AlphaFoldDB" id="A0A9P7ZYR1"/>
<dbReference type="GO" id="GO:0016491">
    <property type="term" value="F:oxidoreductase activity"/>
    <property type="evidence" value="ECO:0007669"/>
    <property type="project" value="UniProtKB-KW"/>
</dbReference>
<dbReference type="InterPro" id="IPR002347">
    <property type="entry name" value="SDR_fam"/>
</dbReference>
<evidence type="ECO:0008006" key="4">
    <source>
        <dbReference type="Google" id="ProtNLM"/>
    </source>
</evidence>
<evidence type="ECO:0000313" key="3">
    <source>
        <dbReference type="Proteomes" id="UP000717515"/>
    </source>
</evidence>
<gene>
    <name evidence="2" type="ORF">KVV02_007728</name>
</gene>
<organism evidence="2 3">
    <name type="scientific">Mortierella alpina</name>
    <name type="common">Oleaginous fungus</name>
    <name type="synonym">Mortierella renispora</name>
    <dbReference type="NCBI Taxonomy" id="64518"/>
    <lineage>
        <taxon>Eukaryota</taxon>
        <taxon>Fungi</taxon>
        <taxon>Fungi incertae sedis</taxon>
        <taxon>Mucoromycota</taxon>
        <taxon>Mortierellomycotina</taxon>
        <taxon>Mortierellomycetes</taxon>
        <taxon>Mortierellales</taxon>
        <taxon>Mortierellaceae</taxon>
        <taxon>Mortierella</taxon>
    </lineage>
</organism>
<dbReference type="Proteomes" id="UP000717515">
    <property type="component" value="Unassembled WGS sequence"/>
</dbReference>
<sequence>MPYTNVVFNPAFWKTLAQRPKYTEKDIPDLSGKVAVITGANTGLGYATTVALASHGAHVILACRSEAKALEAIERAKLDIKKKNPLLKTEPKLEFLALDLNDMNKCHQAAKAFLEKGLPLHILVNNGGIMTSPFALSADGIEQQFAVNHMGHFVFTMTLLDRIKESQPSRIVMLSSIGHEGSVKGGIDFETLNDKSASNPASRYGRSKLANILCGKALARRLANEKVYVNMPHPGFVYTELQRNNKDSMGAVAAVTYDLAGRMCASKPEVGALNQIFCATSPDIEEKDIRGKYFIPVGNELRPSPHALDEELQEKLWAYSEKLMRETIKEP</sequence>
<dbReference type="PANTHER" id="PTHR43157">
    <property type="entry name" value="PHOSPHATIDYLINOSITOL-GLYCAN BIOSYNTHESIS CLASS F PROTEIN-RELATED"/>
    <property type="match status" value="1"/>
</dbReference>
<proteinExistence type="predicted"/>
<dbReference type="Pfam" id="PF00106">
    <property type="entry name" value="adh_short"/>
    <property type="match status" value="1"/>
</dbReference>
<dbReference type="InterPro" id="IPR036291">
    <property type="entry name" value="NAD(P)-bd_dom_sf"/>
</dbReference>
<reference evidence="2" key="1">
    <citation type="submission" date="2021-07" db="EMBL/GenBank/DDBJ databases">
        <title>Draft genome of Mortierella alpina, strain LL118, isolated from an aspen leaf litter sample.</title>
        <authorList>
            <person name="Yang S."/>
            <person name="Vinatzer B.A."/>
        </authorList>
    </citation>
    <scope>NUCLEOTIDE SEQUENCE</scope>
    <source>
        <strain evidence="2">LL118</strain>
    </source>
</reference>
<protein>
    <recommendedName>
        <fullName evidence="4">NAD(P)-binding protein</fullName>
    </recommendedName>
</protein>
<dbReference type="PRINTS" id="PR00081">
    <property type="entry name" value="GDHRDH"/>
</dbReference>
<dbReference type="SUPFAM" id="SSF51735">
    <property type="entry name" value="NAD(P)-binding Rossmann-fold domains"/>
    <property type="match status" value="1"/>
</dbReference>
<comment type="caution">
    <text evidence="2">The sequence shown here is derived from an EMBL/GenBank/DDBJ whole genome shotgun (WGS) entry which is preliminary data.</text>
</comment>
<keyword evidence="1" id="KW-0560">Oxidoreductase</keyword>
<dbReference type="CDD" id="cd05327">
    <property type="entry name" value="retinol-DH_like_SDR_c_like"/>
    <property type="match status" value="1"/>
</dbReference>
<evidence type="ECO:0000313" key="2">
    <source>
        <dbReference type="EMBL" id="KAG9321153.1"/>
    </source>
</evidence>